<comment type="caution">
    <text evidence="7">The sequence shown here is derived from an EMBL/GenBank/DDBJ whole genome shotgun (WGS) entry which is preliminary data.</text>
</comment>
<dbReference type="InterPro" id="IPR050903">
    <property type="entry name" value="Bact_Chemotaxis_MeTrfase"/>
</dbReference>
<dbReference type="PANTHER" id="PTHR24422:SF26">
    <property type="entry name" value="CHEMOTAXIS PROTEIN METHYLTRANSFERASE"/>
    <property type="match status" value="1"/>
</dbReference>
<keyword evidence="4 5" id="KW-0949">S-adenosyl-L-methionine</keyword>
<dbReference type="PIRSF" id="PIRSF000410">
    <property type="entry name" value="CheR"/>
    <property type="match status" value="1"/>
</dbReference>
<evidence type="ECO:0000256" key="3">
    <source>
        <dbReference type="ARBA" id="ARBA00022679"/>
    </source>
</evidence>
<dbReference type="PANTHER" id="PTHR24422">
    <property type="entry name" value="CHEMOTAXIS PROTEIN METHYLTRANSFERASE"/>
    <property type="match status" value="1"/>
</dbReference>
<dbReference type="InterPro" id="IPR022642">
    <property type="entry name" value="CheR_C"/>
</dbReference>
<gene>
    <name evidence="7" type="ORF">GCM10011613_35690</name>
</gene>
<dbReference type="RefSeq" id="WP_229838107.1">
    <property type="nucleotide sequence ID" value="NZ_BMYZ01000004.1"/>
</dbReference>
<dbReference type="Pfam" id="PF03705">
    <property type="entry name" value="CheR_N"/>
    <property type="match status" value="1"/>
</dbReference>
<dbReference type="SUPFAM" id="SSF47757">
    <property type="entry name" value="Chemotaxis receptor methyltransferase CheR, N-terminal domain"/>
    <property type="match status" value="1"/>
</dbReference>
<dbReference type="EMBL" id="BMYZ01000004">
    <property type="protein sequence ID" value="GGY87371.1"/>
    <property type="molecule type" value="Genomic_DNA"/>
</dbReference>
<evidence type="ECO:0000259" key="6">
    <source>
        <dbReference type="PROSITE" id="PS50123"/>
    </source>
</evidence>
<keyword evidence="8" id="KW-1185">Reference proteome</keyword>
<comment type="function">
    <text evidence="5">Methylation of the membrane-bound methyl-accepting chemotaxis proteins (MCP) to form gamma-glutamyl methyl ester residues in MCP.</text>
</comment>
<sequence>MHAHSAQTVQPINPGTSMMKARVIDLSPEANLLSSTAFKRIQSFFQQESGIFIPGHKHQLIITRLRTHMLSLGFKDFDRYSSYLVESASHAERTQVVDLLTTNETYFFREPEHFTQLANAMLPKVKTRPLRVWCAAASSGEEPYSLAMVLNEKLGPTGWELTASDLSVRVLETAEQGLYRMQRLECMPPEYLKKYCRRGVGPYEGMFMVDSELRKRVNFVQHNLLDSAASLGQFDIIFVRNVMIYFDTDVKKQVLSNLYAQLRPGGWLVTSHSESLIGLDTPLKSVRPSIYRRTA</sequence>
<evidence type="ECO:0000256" key="4">
    <source>
        <dbReference type="ARBA" id="ARBA00022691"/>
    </source>
</evidence>
<dbReference type="InterPro" id="IPR036804">
    <property type="entry name" value="CheR_N_sf"/>
</dbReference>
<dbReference type="PRINTS" id="PR00996">
    <property type="entry name" value="CHERMTFRASE"/>
</dbReference>
<keyword evidence="3 5" id="KW-0808">Transferase</keyword>
<evidence type="ECO:0000313" key="7">
    <source>
        <dbReference type="EMBL" id="GGY87371.1"/>
    </source>
</evidence>
<dbReference type="CDD" id="cd02440">
    <property type="entry name" value="AdoMet_MTases"/>
    <property type="match status" value="1"/>
</dbReference>
<dbReference type="Gene3D" id="1.10.155.10">
    <property type="entry name" value="Chemotaxis receptor methyltransferase CheR, N-terminal domain"/>
    <property type="match status" value="1"/>
</dbReference>
<dbReference type="EC" id="2.1.1.80" evidence="5"/>
<dbReference type="InterPro" id="IPR000780">
    <property type="entry name" value="CheR_MeTrfase"/>
</dbReference>
<dbReference type="PROSITE" id="PS50123">
    <property type="entry name" value="CHER"/>
    <property type="match status" value="1"/>
</dbReference>
<dbReference type="GO" id="GO:0008168">
    <property type="term" value="F:methyltransferase activity"/>
    <property type="evidence" value="ECO:0007669"/>
    <property type="project" value="UniProtKB-KW"/>
</dbReference>
<evidence type="ECO:0000256" key="2">
    <source>
        <dbReference type="ARBA" id="ARBA00022603"/>
    </source>
</evidence>
<dbReference type="Pfam" id="PF01739">
    <property type="entry name" value="CheR"/>
    <property type="match status" value="1"/>
</dbReference>
<dbReference type="SMART" id="SM00138">
    <property type="entry name" value="MeTrc"/>
    <property type="match status" value="1"/>
</dbReference>
<dbReference type="SUPFAM" id="SSF53335">
    <property type="entry name" value="S-adenosyl-L-methionine-dependent methyltransferases"/>
    <property type="match status" value="1"/>
</dbReference>
<evidence type="ECO:0000313" key="8">
    <source>
        <dbReference type="Proteomes" id="UP000619761"/>
    </source>
</evidence>
<dbReference type="Gene3D" id="3.40.50.150">
    <property type="entry name" value="Vaccinia Virus protein VP39"/>
    <property type="match status" value="1"/>
</dbReference>
<protein>
    <recommendedName>
        <fullName evidence="5">Chemotaxis protein methyltransferase</fullName>
        <ecNumber evidence="5">2.1.1.80</ecNumber>
    </recommendedName>
</protein>
<dbReference type="InterPro" id="IPR022641">
    <property type="entry name" value="CheR_N"/>
</dbReference>
<evidence type="ECO:0000256" key="5">
    <source>
        <dbReference type="PIRNR" id="PIRNR000410"/>
    </source>
</evidence>
<dbReference type="Proteomes" id="UP000619761">
    <property type="component" value="Unassembled WGS sequence"/>
</dbReference>
<comment type="catalytic activity">
    <reaction evidence="1 5">
        <text>L-glutamyl-[protein] + S-adenosyl-L-methionine = [protein]-L-glutamate 5-O-methyl ester + S-adenosyl-L-homocysteine</text>
        <dbReference type="Rhea" id="RHEA:24452"/>
        <dbReference type="Rhea" id="RHEA-COMP:10208"/>
        <dbReference type="Rhea" id="RHEA-COMP:10311"/>
        <dbReference type="ChEBI" id="CHEBI:29973"/>
        <dbReference type="ChEBI" id="CHEBI:57856"/>
        <dbReference type="ChEBI" id="CHEBI:59789"/>
        <dbReference type="ChEBI" id="CHEBI:82795"/>
        <dbReference type="EC" id="2.1.1.80"/>
    </reaction>
</comment>
<feature type="domain" description="CheR-type methyltransferase" evidence="6">
    <location>
        <begin position="26"/>
        <end position="295"/>
    </location>
</feature>
<reference evidence="8" key="1">
    <citation type="journal article" date="2019" name="Int. J. Syst. Evol. Microbiol.">
        <title>The Global Catalogue of Microorganisms (GCM) 10K type strain sequencing project: providing services to taxonomists for standard genome sequencing and annotation.</title>
        <authorList>
            <consortium name="The Broad Institute Genomics Platform"/>
            <consortium name="The Broad Institute Genome Sequencing Center for Infectious Disease"/>
            <person name="Wu L."/>
            <person name="Ma J."/>
        </authorList>
    </citation>
    <scope>NUCLEOTIDE SEQUENCE [LARGE SCALE GENOMIC DNA]</scope>
    <source>
        <strain evidence="8">KCTC 32239</strain>
    </source>
</reference>
<dbReference type="InterPro" id="IPR026024">
    <property type="entry name" value="Chemotaxis_MeTrfase_CheR"/>
</dbReference>
<dbReference type="InterPro" id="IPR029063">
    <property type="entry name" value="SAM-dependent_MTases_sf"/>
</dbReference>
<dbReference type="GO" id="GO:0032259">
    <property type="term" value="P:methylation"/>
    <property type="evidence" value="ECO:0007669"/>
    <property type="project" value="UniProtKB-KW"/>
</dbReference>
<name>A0ABQ3BA64_9GAMM</name>
<keyword evidence="2 5" id="KW-0489">Methyltransferase</keyword>
<accession>A0ABQ3BA64</accession>
<organism evidence="7 8">
    <name type="scientific">Cellvibrio zantedeschiae</name>
    <dbReference type="NCBI Taxonomy" id="1237077"/>
    <lineage>
        <taxon>Bacteria</taxon>
        <taxon>Pseudomonadati</taxon>
        <taxon>Pseudomonadota</taxon>
        <taxon>Gammaproteobacteria</taxon>
        <taxon>Cellvibrionales</taxon>
        <taxon>Cellvibrionaceae</taxon>
        <taxon>Cellvibrio</taxon>
    </lineage>
</organism>
<evidence type="ECO:0000256" key="1">
    <source>
        <dbReference type="ARBA" id="ARBA00001541"/>
    </source>
</evidence>
<proteinExistence type="predicted"/>